<dbReference type="EMBL" id="GBRH01189741">
    <property type="protein sequence ID" value="JAE08155.1"/>
    <property type="molecule type" value="Transcribed_RNA"/>
</dbReference>
<reference evidence="3" key="2">
    <citation type="journal article" date="2015" name="Data Brief">
        <title>Shoot transcriptome of the giant reed, Arundo donax.</title>
        <authorList>
            <person name="Barrero R.A."/>
            <person name="Guerrero F.D."/>
            <person name="Moolhuijzen P."/>
            <person name="Goolsby J.A."/>
            <person name="Tidwell J."/>
            <person name="Bellgard S.E."/>
            <person name="Bellgard M.I."/>
        </authorList>
    </citation>
    <scope>NUCLEOTIDE SEQUENCE</scope>
    <source>
        <tissue evidence="3">Shoot tissue taken approximately 20 cm above the soil surface</tissue>
    </source>
</reference>
<evidence type="ECO:0000313" key="3">
    <source>
        <dbReference type="EMBL" id="JAE08155.1"/>
    </source>
</evidence>
<evidence type="ECO:0000256" key="2">
    <source>
        <dbReference type="SAM" id="SignalP"/>
    </source>
</evidence>
<sequence length="137" mass="15350">MSWPDLPSTRWNPCVTLLLDSLLLPLPVSVDDELRQAALRIMLRISGRFLPPQAEDEEAAAEGEQDADDDAVCRSIRPTMCQGEHVARQADHHTQRPEAGGGERRELAREDGTAHGEGTRDLLPFYRVWPCLVARVR</sequence>
<protein>
    <submittedName>
        <fullName evidence="3">p2C44</fullName>
    </submittedName>
</protein>
<accession>A0A0A9F591</accession>
<feature type="region of interest" description="Disordered" evidence="1">
    <location>
        <begin position="84"/>
        <end position="116"/>
    </location>
</feature>
<evidence type="ECO:0000256" key="1">
    <source>
        <dbReference type="SAM" id="MobiDB-lite"/>
    </source>
</evidence>
<feature type="compositionally biased region" description="Basic and acidic residues" evidence="1">
    <location>
        <begin position="85"/>
        <end position="116"/>
    </location>
</feature>
<organism evidence="3">
    <name type="scientific">Arundo donax</name>
    <name type="common">Giant reed</name>
    <name type="synonym">Donax arundinaceus</name>
    <dbReference type="NCBI Taxonomy" id="35708"/>
    <lineage>
        <taxon>Eukaryota</taxon>
        <taxon>Viridiplantae</taxon>
        <taxon>Streptophyta</taxon>
        <taxon>Embryophyta</taxon>
        <taxon>Tracheophyta</taxon>
        <taxon>Spermatophyta</taxon>
        <taxon>Magnoliopsida</taxon>
        <taxon>Liliopsida</taxon>
        <taxon>Poales</taxon>
        <taxon>Poaceae</taxon>
        <taxon>PACMAD clade</taxon>
        <taxon>Arundinoideae</taxon>
        <taxon>Arundineae</taxon>
        <taxon>Arundo</taxon>
    </lineage>
</organism>
<reference evidence="3" key="1">
    <citation type="submission" date="2014-09" db="EMBL/GenBank/DDBJ databases">
        <authorList>
            <person name="Magalhaes I.L.F."/>
            <person name="Oliveira U."/>
            <person name="Santos F.R."/>
            <person name="Vidigal T.H.D.A."/>
            <person name="Brescovit A.D."/>
            <person name="Santos A.J."/>
        </authorList>
    </citation>
    <scope>NUCLEOTIDE SEQUENCE</scope>
    <source>
        <tissue evidence="3">Shoot tissue taken approximately 20 cm above the soil surface</tissue>
    </source>
</reference>
<dbReference type="AlphaFoldDB" id="A0A0A9F591"/>
<keyword evidence="2" id="KW-0732">Signal</keyword>
<feature type="chain" id="PRO_5002047220" evidence="2">
    <location>
        <begin position="31"/>
        <end position="137"/>
    </location>
</feature>
<name>A0A0A9F591_ARUDO</name>
<proteinExistence type="predicted"/>
<feature type="signal peptide" evidence="2">
    <location>
        <begin position="1"/>
        <end position="30"/>
    </location>
</feature>